<gene>
    <name evidence="1" type="ORF">EV213_10236</name>
</gene>
<evidence type="ECO:0008006" key="3">
    <source>
        <dbReference type="Google" id="ProtNLM"/>
    </source>
</evidence>
<dbReference type="Gene3D" id="3.30.70.100">
    <property type="match status" value="1"/>
</dbReference>
<sequence>MLTISKGTYGFLKKWQEHHEVDHSELYLSGSSAVLIVEGSSPVDSLSQASKYEVLASGGTLHGEFAVMRYLPISEDAQPIFEQRHKNLGQKTGNGLLGIRLLKPKSGDMYCVVSIWDKETSYQYNSVPLVDESLMAKGPGGLFEAPFTKTYHLPKE</sequence>
<dbReference type="OrthoDB" id="2352283at2"/>
<dbReference type="AlphaFoldDB" id="A0A4R6U682"/>
<dbReference type="RefSeq" id="WP_133578908.1">
    <property type="nucleotide sequence ID" value="NZ_SNYJ01000002.1"/>
</dbReference>
<organism evidence="1 2">
    <name type="scientific">Aureibacillus halotolerans</name>
    <dbReference type="NCBI Taxonomy" id="1508390"/>
    <lineage>
        <taxon>Bacteria</taxon>
        <taxon>Bacillati</taxon>
        <taxon>Bacillota</taxon>
        <taxon>Bacilli</taxon>
        <taxon>Bacillales</taxon>
        <taxon>Bacillaceae</taxon>
        <taxon>Aureibacillus</taxon>
    </lineage>
</organism>
<dbReference type="Proteomes" id="UP000295632">
    <property type="component" value="Unassembled WGS sequence"/>
</dbReference>
<evidence type="ECO:0000313" key="2">
    <source>
        <dbReference type="Proteomes" id="UP000295632"/>
    </source>
</evidence>
<comment type="caution">
    <text evidence="1">The sequence shown here is derived from an EMBL/GenBank/DDBJ whole genome shotgun (WGS) entry which is preliminary data.</text>
</comment>
<evidence type="ECO:0000313" key="1">
    <source>
        <dbReference type="EMBL" id="TDQ42008.1"/>
    </source>
</evidence>
<protein>
    <recommendedName>
        <fullName evidence="3">Heme-degrading monooxygenase HmoA</fullName>
    </recommendedName>
</protein>
<keyword evidence="2" id="KW-1185">Reference proteome</keyword>
<dbReference type="EMBL" id="SNYJ01000002">
    <property type="protein sequence ID" value="TDQ42008.1"/>
    <property type="molecule type" value="Genomic_DNA"/>
</dbReference>
<reference evidence="1 2" key="1">
    <citation type="submission" date="2019-03" db="EMBL/GenBank/DDBJ databases">
        <title>Genomic Encyclopedia of Type Strains, Phase IV (KMG-IV): sequencing the most valuable type-strain genomes for metagenomic binning, comparative biology and taxonomic classification.</title>
        <authorList>
            <person name="Goeker M."/>
        </authorList>
    </citation>
    <scope>NUCLEOTIDE SEQUENCE [LARGE SCALE GENOMIC DNA]</scope>
    <source>
        <strain evidence="1 2">DSM 28697</strain>
    </source>
</reference>
<name>A0A4R6U682_9BACI</name>
<proteinExistence type="predicted"/>
<accession>A0A4R6U682</accession>